<keyword evidence="5" id="KW-1185">Reference proteome</keyword>
<evidence type="ECO:0000313" key="5">
    <source>
        <dbReference type="Proteomes" id="UP000429958"/>
    </source>
</evidence>
<evidence type="ECO:0000259" key="3">
    <source>
        <dbReference type="PROSITE" id="PS50943"/>
    </source>
</evidence>
<keyword evidence="2" id="KW-1133">Transmembrane helix</keyword>
<keyword evidence="2" id="KW-0812">Transmembrane</keyword>
<dbReference type="GO" id="GO:0003677">
    <property type="term" value="F:DNA binding"/>
    <property type="evidence" value="ECO:0007669"/>
    <property type="project" value="UniProtKB-KW"/>
</dbReference>
<dbReference type="Gene3D" id="1.10.260.40">
    <property type="entry name" value="lambda repressor-like DNA-binding domains"/>
    <property type="match status" value="1"/>
</dbReference>
<keyword evidence="1" id="KW-0238">DNA-binding</keyword>
<feature type="transmembrane region" description="Helical" evidence="2">
    <location>
        <begin position="154"/>
        <end position="175"/>
    </location>
</feature>
<sequence length="203" mass="23328">MTFGEKLFKLRKDKGFSQEALAEQLNTTRQAISKWENNQGYPETDKLLMLSNIFEVSVDSLLKENAEQTISTEKGFYVSRESAEGFLSFHRKTTMRAAMRVAIMILAGIPYYLFANNQTLSITFACVVLIIAAISLIFIACILETLNFFRFPVLEIQCLFTACSVYLFIYVVGIADTYDILVQSKERMDSIYWRIVKKLKNKF</sequence>
<evidence type="ECO:0000313" key="4">
    <source>
        <dbReference type="EMBL" id="MSS37221.1"/>
    </source>
</evidence>
<feature type="domain" description="HTH cro/C1-type" evidence="3">
    <location>
        <begin position="9"/>
        <end position="61"/>
    </location>
</feature>
<keyword evidence="2" id="KW-0472">Membrane</keyword>
<accession>A0A7X2NM49</accession>
<dbReference type="PANTHER" id="PTHR46558:SF13">
    <property type="entry name" value="HTH-TYPE TRANSCRIPTIONAL REGULATOR IMMR"/>
    <property type="match status" value="1"/>
</dbReference>
<reference evidence="4 5" key="1">
    <citation type="submission" date="2019-08" db="EMBL/GenBank/DDBJ databases">
        <title>In-depth cultivation of the pig gut microbiome towards novel bacterial diversity and tailored functional studies.</title>
        <authorList>
            <person name="Wylensek D."/>
            <person name="Hitch T.C.A."/>
            <person name="Clavel T."/>
        </authorList>
    </citation>
    <scope>NUCLEOTIDE SEQUENCE [LARGE SCALE GENOMIC DNA]</scope>
    <source>
        <strain evidence="4 5">WCA-389-WT-23D1</strain>
    </source>
</reference>
<evidence type="ECO:0000256" key="2">
    <source>
        <dbReference type="SAM" id="Phobius"/>
    </source>
</evidence>
<dbReference type="InterPro" id="IPR001387">
    <property type="entry name" value="Cro/C1-type_HTH"/>
</dbReference>
<dbReference type="EMBL" id="VUMD01000009">
    <property type="protein sequence ID" value="MSS37221.1"/>
    <property type="molecule type" value="Genomic_DNA"/>
</dbReference>
<dbReference type="PANTHER" id="PTHR46558">
    <property type="entry name" value="TRACRIPTIONAL REGULATORY PROTEIN-RELATED-RELATED"/>
    <property type="match status" value="1"/>
</dbReference>
<dbReference type="SMART" id="SM00530">
    <property type="entry name" value="HTH_XRE"/>
    <property type="match status" value="1"/>
</dbReference>
<feature type="transmembrane region" description="Helical" evidence="2">
    <location>
        <begin position="97"/>
        <end position="114"/>
    </location>
</feature>
<gene>
    <name evidence="4" type="ORF">FYJ39_11705</name>
</gene>
<dbReference type="CDD" id="cd00093">
    <property type="entry name" value="HTH_XRE"/>
    <property type="match status" value="1"/>
</dbReference>
<dbReference type="InterPro" id="IPR010982">
    <property type="entry name" value="Lambda_DNA-bd_dom_sf"/>
</dbReference>
<dbReference type="AlphaFoldDB" id="A0A7X2NM49"/>
<dbReference type="Pfam" id="PF01381">
    <property type="entry name" value="HTH_3"/>
    <property type="match status" value="1"/>
</dbReference>
<evidence type="ECO:0000256" key="1">
    <source>
        <dbReference type="ARBA" id="ARBA00023125"/>
    </source>
</evidence>
<dbReference type="SUPFAM" id="SSF47413">
    <property type="entry name" value="lambda repressor-like DNA-binding domains"/>
    <property type="match status" value="1"/>
</dbReference>
<organism evidence="4 5">
    <name type="scientific">Clostridium porci</name>
    <dbReference type="NCBI Taxonomy" id="2605778"/>
    <lineage>
        <taxon>Bacteria</taxon>
        <taxon>Bacillati</taxon>
        <taxon>Bacillota</taxon>
        <taxon>Clostridia</taxon>
        <taxon>Eubacteriales</taxon>
        <taxon>Clostridiaceae</taxon>
        <taxon>Clostridium</taxon>
    </lineage>
</organism>
<name>A0A7X2NM49_9CLOT</name>
<proteinExistence type="predicted"/>
<dbReference type="Proteomes" id="UP000429958">
    <property type="component" value="Unassembled WGS sequence"/>
</dbReference>
<protein>
    <submittedName>
        <fullName evidence="4">Helix-turn-helix transcriptional regulator</fullName>
    </submittedName>
</protein>
<comment type="caution">
    <text evidence="4">The sequence shown here is derived from an EMBL/GenBank/DDBJ whole genome shotgun (WGS) entry which is preliminary data.</text>
</comment>
<feature type="transmembrane region" description="Helical" evidence="2">
    <location>
        <begin position="120"/>
        <end position="142"/>
    </location>
</feature>
<dbReference type="PROSITE" id="PS50943">
    <property type="entry name" value="HTH_CROC1"/>
    <property type="match status" value="1"/>
</dbReference>
<dbReference type="RefSeq" id="WP_154472656.1">
    <property type="nucleotide sequence ID" value="NZ_VUMD01000009.1"/>
</dbReference>